<dbReference type="EMBL" id="FOJN01000003">
    <property type="protein sequence ID" value="SFA45218.1"/>
    <property type="molecule type" value="Genomic_DNA"/>
</dbReference>
<dbReference type="Gene3D" id="1.10.10.60">
    <property type="entry name" value="Homeodomain-like"/>
    <property type="match status" value="1"/>
</dbReference>
<evidence type="ECO:0000256" key="1">
    <source>
        <dbReference type="ARBA" id="ARBA00023015"/>
    </source>
</evidence>
<evidence type="ECO:0000256" key="2">
    <source>
        <dbReference type="ARBA" id="ARBA00023125"/>
    </source>
</evidence>
<proteinExistence type="predicted"/>
<protein>
    <submittedName>
        <fullName evidence="5">Transcriptional regulator, AraC family</fullName>
    </submittedName>
</protein>
<keyword evidence="2" id="KW-0238">DNA-binding</keyword>
<dbReference type="InterPro" id="IPR020449">
    <property type="entry name" value="Tscrpt_reg_AraC-type_HTH"/>
</dbReference>
<dbReference type="PANTHER" id="PTHR47894">
    <property type="entry name" value="HTH-TYPE TRANSCRIPTIONAL REGULATOR GADX"/>
    <property type="match status" value="1"/>
</dbReference>
<dbReference type="Pfam" id="PF12625">
    <property type="entry name" value="Arabinose_bd"/>
    <property type="match status" value="1"/>
</dbReference>
<keyword evidence="3" id="KW-0804">Transcription</keyword>
<keyword evidence="1" id="KW-0805">Transcription regulation</keyword>
<dbReference type="GO" id="GO:0000976">
    <property type="term" value="F:transcription cis-regulatory region binding"/>
    <property type="evidence" value="ECO:0007669"/>
    <property type="project" value="TreeGrafter"/>
</dbReference>
<dbReference type="SMART" id="SM00342">
    <property type="entry name" value="HTH_ARAC"/>
    <property type="match status" value="1"/>
</dbReference>
<evidence type="ECO:0000256" key="3">
    <source>
        <dbReference type="ARBA" id="ARBA00023163"/>
    </source>
</evidence>
<dbReference type="Proteomes" id="UP000182054">
    <property type="component" value="Unassembled WGS sequence"/>
</dbReference>
<dbReference type="RefSeq" id="WP_074921892.1">
    <property type="nucleotide sequence ID" value="NZ_FOJN01000003.1"/>
</dbReference>
<dbReference type="Pfam" id="PF12833">
    <property type="entry name" value="HTH_18"/>
    <property type="match status" value="1"/>
</dbReference>
<accession>A0A1I0T0A1</accession>
<dbReference type="GO" id="GO:0005829">
    <property type="term" value="C:cytosol"/>
    <property type="evidence" value="ECO:0007669"/>
    <property type="project" value="TreeGrafter"/>
</dbReference>
<dbReference type="PANTHER" id="PTHR47894:SF1">
    <property type="entry name" value="HTH-TYPE TRANSCRIPTIONAL REGULATOR VQSM"/>
    <property type="match status" value="1"/>
</dbReference>
<dbReference type="PRINTS" id="PR00032">
    <property type="entry name" value="HTHARAC"/>
</dbReference>
<reference evidence="5 6" key="1">
    <citation type="submission" date="2016-10" db="EMBL/GenBank/DDBJ databases">
        <authorList>
            <person name="de Groot N.N."/>
        </authorList>
    </citation>
    <scope>NUCLEOTIDE SEQUENCE [LARGE SCALE GENOMIC DNA]</scope>
    <source>
        <strain evidence="5 6">DSM 44908</strain>
    </source>
</reference>
<dbReference type="InterPro" id="IPR032687">
    <property type="entry name" value="AraC-type_N"/>
</dbReference>
<evidence type="ECO:0000313" key="5">
    <source>
        <dbReference type="EMBL" id="SFA45218.1"/>
    </source>
</evidence>
<feature type="domain" description="HTH araC/xylS-type" evidence="4">
    <location>
        <begin position="237"/>
        <end position="333"/>
    </location>
</feature>
<gene>
    <name evidence="5" type="ORF">SAMN05444374_103240</name>
</gene>
<sequence>MKLNDEGVPPLAFVQLLERRALDPDAAARLRAIMHREGTSEATLIQHDVQAPIRWFREVYPELDIAQATRLGFAFAEQAQLTSFGPLSSPLISAGSVAEIVDLLTYLPLISTALKSQFHTGDYGLIVGLTAHTGDSALDCLVVTYGGSALLRLLDMLAGDISPVTLHLSWPEPTEVSHDESPAANRRIFDAPISFVHVPEDTLNKACRFSDPLAYRLAIADLQRTLAQRSGSMSSTEKVRQLLEKDLGQRTNHDVAQALSMSSSTLKRRLAEEGTTYSKVRQSLLYERAMLRLLDRSVSVSEIATELGYSDLANFSHAFKRWTGRSPKDFRNPRLSDDPDST</sequence>
<dbReference type="InterPro" id="IPR018060">
    <property type="entry name" value="HTH_AraC"/>
</dbReference>
<name>A0A1I0T0A1_9NOCA</name>
<dbReference type="SUPFAM" id="SSF46689">
    <property type="entry name" value="Homeodomain-like"/>
    <property type="match status" value="1"/>
</dbReference>
<dbReference type="GO" id="GO:0003700">
    <property type="term" value="F:DNA-binding transcription factor activity"/>
    <property type="evidence" value="ECO:0007669"/>
    <property type="project" value="InterPro"/>
</dbReference>
<evidence type="ECO:0000313" key="6">
    <source>
        <dbReference type="Proteomes" id="UP000182054"/>
    </source>
</evidence>
<evidence type="ECO:0000259" key="4">
    <source>
        <dbReference type="PROSITE" id="PS01124"/>
    </source>
</evidence>
<organism evidence="5 6">
    <name type="scientific">Rhodococcoides kroppenstedtii</name>
    <dbReference type="NCBI Taxonomy" id="293050"/>
    <lineage>
        <taxon>Bacteria</taxon>
        <taxon>Bacillati</taxon>
        <taxon>Actinomycetota</taxon>
        <taxon>Actinomycetes</taxon>
        <taxon>Mycobacteriales</taxon>
        <taxon>Nocardiaceae</taxon>
        <taxon>Rhodococcoides</taxon>
    </lineage>
</organism>
<dbReference type="OrthoDB" id="5241536at2"/>
<dbReference type="AlphaFoldDB" id="A0A1I0T0A1"/>
<dbReference type="InterPro" id="IPR009057">
    <property type="entry name" value="Homeodomain-like_sf"/>
</dbReference>
<dbReference type="PROSITE" id="PS01124">
    <property type="entry name" value="HTH_ARAC_FAMILY_2"/>
    <property type="match status" value="1"/>
</dbReference>
<dbReference type="GeneID" id="85485087"/>